<dbReference type="AlphaFoldDB" id="A0A392TKQ5"/>
<name>A0A392TKQ5_9FABA</name>
<organism evidence="1 2">
    <name type="scientific">Trifolium medium</name>
    <dbReference type="NCBI Taxonomy" id="97028"/>
    <lineage>
        <taxon>Eukaryota</taxon>
        <taxon>Viridiplantae</taxon>
        <taxon>Streptophyta</taxon>
        <taxon>Embryophyta</taxon>
        <taxon>Tracheophyta</taxon>
        <taxon>Spermatophyta</taxon>
        <taxon>Magnoliopsida</taxon>
        <taxon>eudicotyledons</taxon>
        <taxon>Gunneridae</taxon>
        <taxon>Pentapetalae</taxon>
        <taxon>rosids</taxon>
        <taxon>fabids</taxon>
        <taxon>Fabales</taxon>
        <taxon>Fabaceae</taxon>
        <taxon>Papilionoideae</taxon>
        <taxon>50 kb inversion clade</taxon>
        <taxon>NPAAA clade</taxon>
        <taxon>Hologalegina</taxon>
        <taxon>IRL clade</taxon>
        <taxon>Trifolieae</taxon>
        <taxon>Trifolium</taxon>
    </lineage>
</organism>
<dbReference type="PANTHER" id="PTHR48462">
    <property type="entry name" value="PROTEIN, PUTATIVE-RELATED"/>
    <property type="match status" value="1"/>
</dbReference>
<accession>A0A392TKQ5</accession>
<sequence>MTTRQKTVFECLKAAHARDFLLAILIDGLGQHMSTVEYHTILKYRLMIPIFPKDEDCPVCRKACLDTFREHAVH</sequence>
<feature type="non-terminal residue" evidence="1">
    <location>
        <position position="74"/>
    </location>
</feature>
<comment type="caution">
    <text evidence="1">The sequence shown here is derived from an EMBL/GenBank/DDBJ whole genome shotgun (WGS) entry which is preliminary data.</text>
</comment>
<proteinExistence type="predicted"/>
<keyword evidence="2" id="KW-1185">Reference proteome</keyword>
<evidence type="ECO:0000313" key="2">
    <source>
        <dbReference type="Proteomes" id="UP000265520"/>
    </source>
</evidence>
<protein>
    <submittedName>
        <fullName evidence="1">Auxilin-like protein</fullName>
    </submittedName>
</protein>
<dbReference type="Proteomes" id="UP000265520">
    <property type="component" value="Unassembled WGS sequence"/>
</dbReference>
<reference evidence="1 2" key="1">
    <citation type="journal article" date="2018" name="Front. Plant Sci.">
        <title>Red Clover (Trifolium pratense) and Zigzag Clover (T. medium) - A Picture of Genomic Similarities and Differences.</title>
        <authorList>
            <person name="Dluhosova J."/>
            <person name="Istvanek J."/>
            <person name="Nedelnik J."/>
            <person name="Repkova J."/>
        </authorList>
    </citation>
    <scope>NUCLEOTIDE SEQUENCE [LARGE SCALE GENOMIC DNA]</scope>
    <source>
        <strain evidence="2">cv. 10/8</strain>
        <tissue evidence="1">Leaf</tissue>
    </source>
</reference>
<dbReference type="PANTHER" id="PTHR48462:SF1">
    <property type="entry name" value="PROTEIN, PUTATIVE-RELATED"/>
    <property type="match status" value="1"/>
</dbReference>
<dbReference type="EMBL" id="LXQA010595042">
    <property type="protein sequence ID" value="MCI61184.1"/>
    <property type="molecule type" value="Genomic_DNA"/>
</dbReference>
<evidence type="ECO:0000313" key="1">
    <source>
        <dbReference type="EMBL" id="MCI61184.1"/>
    </source>
</evidence>